<comment type="caution">
    <text evidence="2">The sequence shown here is derived from an EMBL/GenBank/DDBJ whole genome shotgun (WGS) entry which is preliminary data.</text>
</comment>
<dbReference type="Proteomes" id="UP001139157">
    <property type="component" value="Unassembled WGS sequence"/>
</dbReference>
<dbReference type="EMBL" id="JAMRXG010000002">
    <property type="protein sequence ID" value="MCM6773185.1"/>
    <property type="molecule type" value="Genomic_DNA"/>
</dbReference>
<dbReference type="Pfam" id="PF13349">
    <property type="entry name" value="DUF4097"/>
    <property type="match status" value="1"/>
</dbReference>
<name>A0A9X2IWV9_9NOCA</name>
<sequence>MQTFDTPEPITVTIDLVVGSAQITASDRADTVVEVYPADPADETDISAAQRTTVEFAMGRLSIRAPRRRALFSNKSEAVNVVVELPEGSRVDGSGTQVEFRCTGRLGECRLKTTDGHLLLDQIESARLTTGRGKIIVDQVLSRADLSTGSGDVSIREIYGPATIKNTNGATEVDLVTGDLRLNAANGDIFVGRIEADVVAKVNNGNVRIGAIATGSVDVETRNGDLDVGIPDGTAAWLDLNTETGRVRNFLTSSGAPEPTGKSAEVRARTHAGDIMIRRS</sequence>
<evidence type="ECO:0000313" key="3">
    <source>
        <dbReference type="Proteomes" id="UP001139157"/>
    </source>
</evidence>
<dbReference type="RefSeq" id="WP_251910165.1">
    <property type="nucleotide sequence ID" value="NZ_JAMRXG010000002.1"/>
</dbReference>
<keyword evidence="3" id="KW-1185">Reference proteome</keyword>
<dbReference type="InterPro" id="IPR025164">
    <property type="entry name" value="Toastrack_DUF4097"/>
</dbReference>
<feature type="domain" description="DUF4097" evidence="1">
    <location>
        <begin position="57"/>
        <end position="277"/>
    </location>
</feature>
<proteinExistence type="predicted"/>
<evidence type="ECO:0000313" key="2">
    <source>
        <dbReference type="EMBL" id="MCM6773185.1"/>
    </source>
</evidence>
<accession>A0A9X2IWV9</accession>
<organism evidence="2 3">
    <name type="scientific">Nocardia pulmonis</name>
    <dbReference type="NCBI Taxonomy" id="2951408"/>
    <lineage>
        <taxon>Bacteria</taxon>
        <taxon>Bacillati</taxon>
        <taxon>Actinomycetota</taxon>
        <taxon>Actinomycetes</taxon>
        <taxon>Mycobacteriales</taxon>
        <taxon>Nocardiaceae</taxon>
        <taxon>Nocardia</taxon>
    </lineage>
</organism>
<reference evidence="2" key="1">
    <citation type="submission" date="2022-06" db="EMBL/GenBank/DDBJ databases">
        <title>Novel species in genus nocardia.</title>
        <authorList>
            <person name="Li F."/>
        </authorList>
    </citation>
    <scope>NUCLEOTIDE SEQUENCE</scope>
    <source>
        <strain evidence="2">CDC141</strain>
    </source>
</reference>
<gene>
    <name evidence="2" type="ORF">NDR86_06840</name>
</gene>
<protein>
    <submittedName>
        <fullName evidence="2">DUF4097 family beta strand repeat-containing protein</fullName>
    </submittedName>
</protein>
<dbReference type="AlphaFoldDB" id="A0A9X2IWV9"/>
<evidence type="ECO:0000259" key="1">
    <source>
        <dbReference type="Pfam" id="PF13349"/>
    </source>
</evidence>